<dbReference type="Gene3D" id="1.50.10.10">
    <property type="match status" value="1"/>
</dbReference>
<sequence length="386" mass="41550">MGADPQTPGASPEQQPQVPSVPGVLTPDDIVATAQSIVRQQEPSGAIPWFSPTHGVPGHVDAWNHVEAAMALRVAGLGGPARRAYEWLAGAQRPDGSWPAKWVLGEVTEPGGESNQAAYIAVGVWHELVTTGDEAFARRMWPVVRAAIEFTLGLQTRRGEILWIRHEGGEAADHALLTGCSSIYQSLRCAVALAERLGEPRPEWELAADQLGHVVAAHPEAFADKGRWSMDWYYPVLGGPVRGADADRRLAAQWDTFVVDGLGCRCVSDQPWVTAAESCELVMALDANGRRDDALALFTTVQHLRHEDGSYWTGWQFENQRHFPGDRSTYTAAAVVLAADVLEGATPGARIFKEIAGRPLGPAKVADPAACGCTLAPVANPVRTRL</sequence>
<dbReference type="SUPFAM" id="SSF48208">
    <property type="entry name" value="Six-hairpin glycosidases"/>
    <property type="match status" value="1"/>
</dbReference>
<reference evidence="2 3" key="1">
    <citation type="submission" date="2021-07" db="EMBL/GenBank/DDBJ databases">
        <title>Actinomadura sp. PM05-2 isolated from lichen.</title>
        <authorList>
            <person name="Somphong A."/>
            <person name="Phongsopitanun W."/>
            <person name="Tanasupawat S."/>
            <person name="Peongsungnone V."/>
        </authorList>
    </citation>
    <scope>NUCLEOTIDE SEQUENCE [LARGE SCALE GENOMIC DNA]</scope>
    <source>
        <strain evidence="2 3">PM05-2</strain>
    </source>
</reference>
<dbReference type="InterPro" id="IPR012341">
    <property type="entry name" value="6hp_glycosidase-like_sf"/>
</dbReference>
<comment type="caution">
    <text evidence="2">The sequence shown here is derived from an EMBL/GenBank/DDBJ whole genome shotgun (WGS) entry which is preliminary data.</text>
</comment>
<evidence type="ECO:0000313" key="2">
    <source>
        <dbReference type="EMBL" id="MBW8484319.1"/>
    </source>
</evidence>
<feature type="compositionally biased region" description="Low complexity" evidence="1">
    <location>
        <begin position="14"/>
        <end position="24"/>
    </location>
</feature>
<gene>
    <name evidence="2" type="ORF">K1Y72_18195</name>
</gene>
<feature type="region of interest" description="Disordered" evidence="1">
    <location>
        <begin position="1"/>
        <end position="25"/>
    </location>
</feature>
<dbReference type="EMBL" id="JAIBOA010000011">
    <property type="protein sequence ID" value="MBW8484319.1"/>
    <property type="molecule type" value="Genomic_DNA"/>
</dbReference>
<proteinExistence type="predicted"/>
<dbReference type="InterPro" id="IPR008928">
    <property type="entry name" value="6-hairpin_glycosidase_sf"/>
</dbReference>
<organism evidence="2 3">
    <name type="scientific">Actinomadura parmotrematis</name>
    <dbReference type="NCBI Taxonomy" id="2864039"/>
    <lineage>
        <taxon>Bacteria</taxon>
        <taxon>Bacillati</taxon>
        <taxon>Actinomycetota</taxon>
        <taxon>Actinomycetes</taxon>
        <taxon>Streptosporangiales</taxon>
        <taxon>Thermomonosporaceae</taxon>
        <taxon>Actinomadura</taxon>
    </lineage>
</organism>
<keyword evidence="3" id="KW-1185">Reference proteome</keyword>
<dbReference type="Proteomes" id="UP000774570">
    <property type="component" value="Unassembled WGS sequence"/>
</dbReference>
<accession>A0ABS7FV69</accession>
<name>A0ABS7FV69_9ACTN</name>
<evidence type="ECO:0000256" key="1">
    <source>
        <dbReference type="SAM" id="MobiDB-lite"/>
    </source>
</evidence>
<evidence type="ECO:0000313" key="3">
    <source>
        <dbReference type="Proteomes" id="UP000774570"/>
    </source>
</evidence>
<protein>
    <submittedName>
        <fullName evidence="2">Prenyltransferase</fullName>
    </submittedName>
</protein>